<dbReference type="GO" id="GO:0006355">
    <property type="term" value="P:regulation of DNA-templated transcription"/>
    <property type="evidence" value="ECO:0007669"/>
    <property type="project" value="InterPro"/>
</dbReference>
<name>A0A0N0BSE2_9EURY</name>
<proteinExistence type="predicted"/>
<keyword evidence="4" id="KW-1185">Reference proteome</keyword>
<dbReference type="RefSeq" id="WP_053770804.1">
    <property type="nucleotide sequence ID" value="NZ_LIST01000001.1"/>
</dbReference>
<organism evidence="3 4">
    <name type="scientific">Halorubrum tropicale</name>
    <dbReference type="NCBI Taxonomy" id="1765655"/>
    <lineage>
        <taxon>Archaea</taxon>
        <taxon>Methanobacteriati</taxon>
        <taxon>Methanobacteriota</taxon>
        <taxon>Stenosarchaea group</taxon>
        <taxon>Halobacteria</taxon>
        <taxon>Halobacteriales</taxon>
        <taxon>Haloferacaceae</taxon>
        <taxon>Halorubrum</taxon>
    </lineage>
</organism>
<dbReference type="Gene3D" id="1.20.5.170">
    <property type="match status" value="1"/>
</dbReference>
<evidence type="ECO:0000256" key="1">
    <source>
        <dbReference type="SAM" id="Coils"/>
    </source>
</evidence>
<protein>
    <recommendedName>
        <fullName evidence="5">CopG family transcriptional regulator</fullName>
    </recommendedName>
</protein>
<accession>A0A0N0BSE2</accession>
<evidence type="ECO:0000313" key="3">
    <source>
        <dbReference type="EMBL" id="KOX98120.1"/>
    </source>
</evidence>
<dbReference type="Proteomes" id="UP000037747">
    <property type="component" value="Unassembled WGS sequence"/>
</dbReference>
<reference evidence="3 4" key="1">
    <citation type="submission" date="2015-08" db="EMBL/GenBank/DDBJ databases">
        <title>Genomes of Isolates from Cabo Rojo, PR.</title>
        <authorList>
            <person name="Sanchez-Nieves R.L."/>
            <person name="Montalvo-Rodriguez R."/>
        </authorList>
    </citation>
    <scope>NUCLEOTIDE SEQUENCE [LARGE SCALE GENOMIC DNA]</scope>
    <source>
        <strain evidence="3 4">5</strain>
    </source>
</reference>
<dbReference type="OrthoDB" id="178000at2157"/>
<dbReference type="Gene3D" id="1.10.1220.10">
    <property type="entry name" value="Met repressor-like"/>
    <property type="match status" value="1"/>
</dbReference>
<comment type="caution">
    <text evidence="3">The sequence shown here is derived from an EMBL/GenBank/DDBJ whole genome shotgun (WGS) entry which is preliminary data.</text>
</comment>
<dbReference type="PATRIC" id="fig|1705389.3.peg.1170"/>
<feature type="coiled-coil region" evidence="1">
    <location>
        <begin position="97"/>
        <end position="147"/>
    </location>
</feature>
<sequence>MSDHDPATAALDAAAEDAGVSREEVLRRALVSLAESEGIDVPDAEEVAAVEARLDDLDAELDEKVTDLRQRFVDLYREVESLDAGGDGAGDAAASRIDDLADELAEVAARLDRLDAAVADAPTADRVDELRDRLDALDDRMDELDAVRVRVDEFGDRLDEVDGRVDEIDGQVDDVDDRLDGVEADLDAISADDLSDIDDKLSRVASGVVRVKRRLDAAERDRADRERLDALTRTANRHGVRAADCDHCGGGVELGLLSAPECPHCGRRFEDLEPNTGFLGTSKLLVGDRPAIDGDVADGASGDETSRTMNRTSTAASDGGAEGDRR</sequence>
<dbReference type="STRING" id="1765655.AMR74_04285"/>
<evidence type="ECO:0008006" key="5">
    <source>
        <dbReference type="Google" id="ProtNLM"/>
    </source>
</evidence>
<feature type="compositionally biased region" description="Polar residues" evidence="2">
    <location>
        <begin position="307"/>
        <end position="316"/>
    </location>
</feature>
<dbReference type="InterPro" id="IPR013321">
    <property type="entry name" value="Arc_rbn_hlx_hlx"/>
</dbReference>
<evidence type="ECO:0000256" key="2">
    <source>
        <dbReference type="SAM" id="MobiDB-lite"/>
    </source>
</evidence>
<keyword evidence="1" id="KW-0175">Coiled coil</keyword>
<dbReference type="AlphaFoldDB" id="A0A0N0BSE2"/>
<dbReference type="EMBL" id="LIST01000001">
    <property type="protein sequence ID" value="KOX98120.1"/>
    <property type="molecule type" value="Genomic_DNA"/>
</dbReference>
<gene>
    <name evidence="3" type="ORF">AMR74_04285</name>
</gene>
<evidence type="ECO:0000313" key="4">
    <source>
        <dbReference type="Proteomes" id="UP000037747"/>
    </source>
</evidence>
<feature type="region of interest" description="Disordered" evidence="2">
    <location>
        <begin position="290"/>
        <end position="326"/>
    </location>
</feature>